<accession>A0ABQ6BS17</accession>
<organism evidence="7 8">
    <name type="scientific">Chitiniphilus shinanonensis</name>
    <dbReference type="NCBI Taxonomy" id="553088"/>
    <lineage>
        <taxon>Bacteria</taxon>
        <taxon>Pseudomonadati</taxon>
        <taxon>Pseudomonadota</taxon>
        <taxon>Betaproteobacteria</taxon>
        <taxon>Neisseriales</taxon>
        <taxon>Chitinibacteraceae</taxon>
        <taxon>Chitiniphilus</taxon>
    </lineage>
</organism>
<dbReference type="GO" id="GO:0016746">
    <property type="term" value="F:acyltransferase activity"/>
    <property type="evidence" value="ECO:0007669"/>
    <property type="project" value="UniProtKB-KW"/>
</dbReference>
<dbReference type="EMBL" id="BSOZ01000026">
    <property type="protein sequence ID" value="GLS04780.1"/>
    <property type="molecule type" value="Genomic_DNA"/>
</dbReference>
<evidence type="ECO:0000256" key="1">
    <source>
        <dbReference type="ARBA" id="ARBA00004533"/>
    </source>
</evidence>
<dbReference type="CDD" id="cd07984">
    <property type="entry name" value="LPLAT_LABLAT-like"/>
    <property type="match status" value="1"/>
</dbReference>
<keyword evidence="6 7" id="KW-0012">Acyltransferase</keyword>
<keyword evidence="8" id="KW-1185">Reference proteome</keyword>
<evidence type="ECO:0000256" key="2">
    <source>
        <dbReference type="ARBA" id="ARBA00022475"/>
    </source>
</evidence>
<keyword evidence="3" id="KW-0997">Cell inner membrane</keyword>
<evidence type="ECO:0000313" key="8">
    <source>
        <dbReference type="Proteomes" id="UP001156836"/>
    </source>
</evidence>
<dbReference type="RefSeq" id="WP_018746701.1">
    <property type="nucleotide sequence ID" value="NZ_BSOZ01000026.1"/>
</dbReference>
<protein>
    <submittedName>
        <fullName evidence="7">Lauroyl acyltransferase</fullName>
    </submittedName>
</protein>
<reference evidence="8" key="1">
    <citation type="journal article" date="2019" name="Int. J. Syst. Evol. Microbiol.">
        <title>The Global Catalogue of Microorganisms (GCM) 10K type strain sequencing project: providing services to taxonomists for standard genome sequencing and annotation.</title>
        <authorList>
            <consortium name="The Broad Institute Genomics Platform"/>
            <consortium name="The Broad Institute Genome Sequencing Center for Infectious Disease"/>
            <person name="Wu L."/>
            <person name="Ma J."/>
        </authorList>
    </citation>
    <scope>NUCLEOTIDE SEQUENCE [LARGE SCALE GENOMIC DNA]</scope>
    <source>
        <strain evidence="8">NBRC 104970</strain>
    </source>
</reference>
<proteinExistence type="predicted"/>
<comment type="subcellular location">
    <subcellularLocation>
        <location evidence="1">Cell inner membrane</location>
    </subcellularLocation>
</comment>
<evidence type="ECO:0000256" key="4">
    <source>
        <dbReference type="ARBA" id="ARBA00022679"/>
    </source>
</evidence>
<evidence type="ECO:0000256" key="3">
    <source>
        <dbReference type="ARBA" id="ARBA00022519"/>
    </source>
</evidence>
<sequence length="305" mass="35218">MAEDGNKALTWDDLPWQARLLAVPFWLLRFLPFPLLRWLGVALGELLYLVPNRRRVGLRNLELCFPERTLADRRRLLRGHYHAFGACLLSYGILWFSRPARLERLVVREGYEHYLAIQGRPIIALAPHFVGLDFGGIRHTLDHWGASIYTSTRDNPFDLLLRFGRSRFGPPLLFRRTDGIRQVVRAMRKGASLYYLPDQDLGPSESIFVPFFGVSTATVPALSRLAQLSNAAVVPMVTTLEGNRFVTRFYPAWEQFPSDDAEADTRRMNAFIEARVLECTPQYFWLHRRFKTRPPGEPDRYGRKG</sequence>
<evidence type="ECO:0000313" key="7">
    <source>
        <dbReference type="EMBL" id="GLS04780.1"/>
    </source>
</evidence>
<dbReference type="PANTHER" id="PTHR30606:SF9">
    <property type="entry name" value="LIPID A BIOSYNTHESIS LAUROYLTRANSFERASE"/>
    <property type="match status" value="1"/>
</dbReference>
<gene>
    <name evidence="7" type="ORF">GCM10007860_19280</name>
</gene>
<dbReference type="InterPro" id="IPR004960">
    <property type="entry name" value="LipA_acyltrans"/>
</dbReference>
<dbReference type="Proteomes" id="UP001156836">
    <property type="component" value="Unassembled WGS sequence"/>
</dbReference>
<dbReference type="Pfam" id="PF03279">
    <property type="entry name" value="Lip_A_acyltrans"/>
    <property type="match status" value="1"/>
</dbReference>
<comment type="caution">
    <text evidence="7">The sequence shown here is derived from an EMBL/GenBank/DDBJ whole genome shotgun (WGS) entry which is preliminary data.</text>
</comment>
<keyword evidence="2" id="KW-1003">Cell membrane</keyword>
<dbReference type="PANTHER" id="PTHR30606">
    <property type="entry name" value="LIPID A BIOSYNTHESIS LAUROYL ACYLTRANSFERASE"/>
    <property type="match status" value="1"/>
</dbReference>
<evidence type="ECO:0000256" key="5">
    <source>
        <dbReference type="ARBA" id="ARBA00023136"/>
    </source>
</evidence>
<evidence type="ECO:0000256" key="6">
    <source>
        <dbReference type="ARBA" id="ARBA00023315"/>
    </source>
</evidence>
<keyword evidence="5" id="KW-0472">Membrane</keyword>
<dbReference type="PIRSF" id="PIRSF026649">
    <property type="entry name" value="MsbB"/>
    <property type="match status" value="1"/>
</dbReference>
<keyword evidence="4" id="KW-0808">Transferase</keyword>
<name>A0ABQ6BS17_9NEIS</name>